<dbReference type="CDD" id="cd18186">
    <property type="entry name" value="BTB_POZ_ZBTB_KLHL-like"/>
    <property type="match status" value="1"/>
</dbReference>
<keyword evidence="4" id="KW-1185">Reference proteome</keyword>
<dbReference type="SUPFAM" id="SSF54695">
    <property type="entry name" value="POZ domain"/>
    <property type="match status" value="1"/>
</dbReference>
<sequence>MASIHQLTRLNDIATLRDSMNHSDLVIRCERRELHVHKAVLCSASKVLSKACDKKFEEGATGVVERTEFDADTVERMIEYIYKQTYHVDSPAPSTESSSLSSTESTPSSEDDTDGTEDDQAPSEPYNTAGKPSINTNTALIAHARAYAIGEYYELPTLQQLAMEKFEAEATSSWSINGFIDVIREVNAISGLEDRALRNKLRGVAMDHIDQLVDNDDFMTKLAELPDVQDFAADMLRATVRHQNDKFTKLDEKMRGFLQQLETAEPQIEQLMKRVTNLTAEVESNQHGADAVRTDARRAFHAFQKSIRELPSSCKNERCGREFGKLQFESAGHAGVSGLCSDWWVRCAKCKCHLKN</sequence>
<dbReference type="Proteomes" id="UP001274830">
    <property type="component" value="Unassembled WGS sequence"/>
</dbReference>
<dbReference type="SMART" id="SM00225">
    <property type="entry name" value="BTB"/>
    <property type="match status" value="1"/>
</dbReference>
<proteinExistence type="predicted"/>
<dbReference type="Pfam" id="PF00651">
    <property type="entry name" value="BTB"/>
    <property type="match status" value="1"/>
</dbReference>
<evidence type="ECO:0000313" key="4">
    <source>
        <dbReference type="Proteomes" id="UP001274830"/>
    </source>
</evidence>
<feature type="domain" description="BTB" evidence="2">
    <location>
        <begin position="23"/>
        <end position="90"/>
    </location>
</feature>
<accession>A0AAE1BYN1</accession>
<evidence type="ECO:0000256" key="1">
    <source>
        <dbReference type="SAM" id="MobiDB-lite"/>
    </source>
</evidence>
<feature type="region of interest" description="Disordered" evidence="1">
    <location>
        <begin position="89"/>
        <end position="134"/>
    </location>
</feature>
<comment type="caution">
    <text evidence="3">The sequence shown here is derived from an EMBL/GenBank/DDBJ whole genome shotgun (WGS) entry which is preliminary data.</text>
</comment>
<name>A0AAE1BYN1_9PEZI</name>
<gene>
    <name evidence="3" type="ORF">LTR78_007254</name>
</gene>
<dbReference type="PROSITE" id="PS50097">
    <property type="entry name" value="BTB"/>
    <property type="match status" value="1"/>
</dbReference>
<protein>
    <recommendedName>
        <fullName evidence="2">BTB domain-containing protein</fullName>
    </recommendedName>
</protein>
<dbReference type="PANTHER" id="PTHR47843">
    <property type="entry name" value="BTB DOMAIN-CONTAINING PROTEIN-RELATED"/>
    <property type="match status" value="1"/>
</dbReference>
<reference evidence="3" key="1">
    <citation type="submission" date="2023-07" db="EMBL/GenBank/DDBJ databases">
        <title>Black Yeasts Isolated from many extreme environments.</title>
        <authorList>
            <person name="Coleine C."/>
            <person name="Stajich J.E."/>
            <person name="Selbmann L."/>
        </authorList>
    </citation>
    <scope>NUCLEOTIDE SEQUENCE</scope>
    <source>
        <strain evidence="3">CCFEE 5485</strain>
    </source>
</reference>
<feature type="compositionally biased region" description="Low complexity" evidence="1">
    <location>
        <begin position="89"/>
        <end position="108"/>
    </location>
</feature>
<dbReference type="PANTHER" id="PTHR47843:SF5">
    <property type="entry name" value="BTB_POZ DOMAIN PROTEIN"/>
    <property type="match status" value="1"/>
</dbReference>
<dbReference type="EMBL" id="JAUTXT010000029">
    <property type="protein sequence ID" value="KAK3672901.1"/>
    <property type="molecule type" value="Genomic_DNA"/>
</dbReference>
<evidence type="ECO:0000313" key="3">
    <source>
        <dbReference type="EMBL" id="KAK3672901.1"/>
    </source>
</evidence>
<organism evidence="3 4">
    <name type="scientific">Recurvomyces mirabilis</name>
    <dbReference type="NCBI Taxonomy" id="574656"/>
    <lineage>
        <taxon>Eukaryota</taxon>
        <taxon>Fungi</taxon>
        <taxon>Dikarya</taxon>
        <taxon>Ascomycota</taxon>
        <taxon>Pezizomycotina</taxon>
        <taxon>Dothideomycetes</taxon>
        <taxon>Dothideomycetidae</taxon>
        <taxon>Mycosphaerellales</taxon>
        <taxon>Teratosphaeriaceae</taxon>
        <taxon>Recurvomyces</taxon>
    </lineage>
</organism>
<dbReference type="Gene3D" id="3.30.710.10">
    <property type="entry name" value="Potassium Channel Kv1.1, Chain A"/>
    <property type="match status" value="1"/>
</dbReference>
<evidence type="ECO:0000259" key="2">
    <source>
        <dbReference type="PROSITE" id="PS50097"/>
    </source>
</evidence>
<dbReference type="InterPro" id="IPR011333">
    <property type="entry name" value="SKP1/BTB/POZ_sf"/>
</dbReference>
<dbReference type="InterPro" id="IPR000210">
    <property type="entry name" value="BTB/POZ_dom"/>
</dbReference>
<feature type="compositionally biased region" description="Acidic residues" evidence="1">
    <location>
        <begin position="109"/>
        <end position="121"/>
    </location>
</feature>
<dbReference type="AlphaFoldDB" id="A0AAE1BYN1"/>